<evidence type="ECO:0000256" key="1">
    <source>
        <dbReference type="SAM" id="MobiDB-lite"/>
    </source>
</evidence>
<gene>
    <name evidence="2" type="ORF">TSUD_251130</name>
</gene>
<feature type="compositionally biased region" description="Basic and acidic residues" evidence="1">
    <location>
        <begin position="1"/>
        <end position="10"/>
    </location>
</feature>
<dbReference type="AlphaFoldDB" id="A0A2Z6LRD8"/>
<name>A0A2Z6LRD8_TRISU</name>
<evidence type="ECO:0000313" key="2">
    <source>
        <dbReference type="EMBL" id="GAU21631.1"/>
    </source>
</evidence>
<dbReference type="EMBL" id="DF973234">
    <property type="protein sequence ID" value="GAU21631.1"/>
    <property type="molecule type" value="Genomic_DNA"/>
</dbReference>
<sequence length="75" mass="8011">MGNANGREDGAISDGVDPTGREPHAPDSRPPVRAFSSDSMANSPPQSPRRSRSPILFGPQIENEGKSGMMQIFES</sequence>
<dbReference type="Proteomes" id="UP000242715">
    <property type="component" value="Unassembled WGS sequence"/>
</dbReference>
<organism evidence="2 3">
    <name type="scientific">Trifolium subterraneum</name>
    <name type="common">Subterranean clover</name>
    <dbReference type="NCBI Taxonomy" id="3900"/>
    <lineage>
        <taxon>Eukaryota</taxon>
        <taxon>Viridiplantae</taxon>
        <taxon>Streptophyta</taxon>
        <taxon>Embryophyta</taxon>
        <taxon>Tracheophyta</taxon>
        <taxon>Spermatophyta</taxon>
        <taxon>Magnoliopsida</taxon>
        <taxon>eudicotyledons</taxon>
        <taxon>Gunneridae</taxon>
        <taxon>Pentapetalae</taxon>
        <taxon>rosids</taxon>
        <taxon>fabids</taxon>
        <taxon>Fabales</taxon>
        <taxon>Fabaceae</taxon>
        <taxon>Papilionoideae</taxon>
        <taxon>50 kb inversion clade</taxon>
        <taxon>NPAAA clade</taxon>
        <taxon>Hologalegina</taxon>
        <taxon>IRL clade</taxon>
        <taxon>Trifolieae</taxon>
        <taxon>Trifolium</taxon>
    </lineage>
</organism>
<protein>
    <submittedName>
        <fullName evidence="2">Uncharacterized protein</fullName>
    </submittedName>
</protein>
<feature type="region of interest" description="Disordered" evidence="1">
    <location>
        <begin position="1"/>
        <end position="75"/>
    </location>
</feature>
<evidence type="ECO:0000313" key="3">
    <source>
        <dbReference type="Proteomes" id="UP000242715"/>
    </source>
</evidence>
<keyword evidence="3" id="KW-1185">Reference proteome</keyword>
<proteinExistence type="predicted"/>
<accession>A0A2Z6LRD8</accession>
<reference evidence="3" key="1">
    <citation type="journal article" date="2017" name="Front. Plant Sci.">
        <title>Climate Clever Clovers: New Paradigm to Reduce the Environmental Footprint of Ruminants by Breeding Low Methanogenic Forages Utilizing Haplotype Variation.</title>
        <authorList>
            <person name="Kaur P."/>
            <person name="Appels R."/>
            <person name="Bayer P.E."/>
            <person name="Keeble-Gagnere G."/>
            <person name="Wang J."/>
            <person name="Hirakawa H."/>
            <person name="Shirasawa K."/>
            <person name="Vercoe P."/>
            <person name="Stefanova K."/>
            <person name="Durmic Z."/>
            <person name="Nichols P."/>
            <person name="Revell C."/>
            <person name="Isobe S.N."/>
            <person name="Edwards D."/>
            <person name="Erskine W."/>
        </authorList>
    </citation>
    <scope>NUCLEOTIDE SEQUENCE [LARGE SCALE GENOMIC DNA]</scope>
    <source>
        <strain evidence="3">cv. Daliak</strain>
    </source>
</reference>